<feature type="region of interest" description="Disordered" evidence="1">
    <location>
        <begin position="41"/>
        <end position="72"/>
    </location>
</feature>
<feature type="compositionally biased region" description="Polar residues" evidence="1">
    <location>
        <begin position="104"/>
        <end position="118"/>
    </location>
</feature>
<keyword evidence="4" id="KW-1185">Reference proteome</keyword>
<dbReference type="Proteomes" id="UP000740883">
    <property type="component" value="Unassembled WGS sequence"/>
</dbReference>
<proteinExistence type="predicted"/>
<dbReference type="AlphaFoldDB" id="A0A9P6GY95"/>
<evidence type="ECO:0000256" key="1">
    <source>
        <dbReference type="SAM" id="MobiDB-lite"/>
    </source>
</evidence>
<keyword evidence="2" id="KW-1133">Transmembrane helix</keyword>
<organism evidence="3 4">
    <name type="scientific">Nosema granulosis</name>
    <dbReference type="NCBI Taxonomy" id="83296"/>
    <lineage>
        <taxon>Eukaryota</taxon>
        <taxon>Fungi</taxon>
        <taxon>Fungi incertae sedis</taxon>
        <taxon>Microsporidia</taxon>
        <taxon>Nosematidae</taxon>
        <taxon>Nosema</taxon>
    </lineage>
</organism>
<feature type="transmembrane region" description="Helical" evidence="2">
    <location>
        <begin position="6"/>
        <end position="24"/>
    </location>
</feature>
<keyword evidence="2" id="KW-0472">Membrane</keyword>
<keyword evidence="2" id="KW-0812">Transmembrane</keyword>
<dbReference type="EMBL" id="SBJO01000136">
    <property type="protein sequence ID" value="KAF9762761.1"/>
    <property type="molecule type" value="Genomic_DNA"/>
</dbReference>
<sequence>MIVYLIMLILSSLFIVSITCFLIRQKYKPNNQERRLSIQKEQQNNQEKRLPILKSNNPPFTQTKKNHDDLNLDTNYYTDEVSYDHKIKNNQTGAKMDDKDSFNDSHTSSKKLNNVQSHSDILKRKKLSHLNNRNNNVFTKKVPWLDTIYEETDEDILGIPTPSSITF</sequence>
<feature type="compositionally biased region" description="Polar residues" evidence="1">
    <location>
        <begin position="54"/>
        <end position="63"/>
    </location>
</feature>
<evidence type="ECO:0000313" key="3">
    <source>
        <dbReference type="EMBL" id="KAF9762761.1"/>
    </source>
</evidence>
<accession>A0A9P6GY95</accession>
<reference evidence="3 4" key="1">
    <citation type="journal article" date="2020" name="Genome Biol. Evol.">
        <title>Comparative genomics of strictly vertically transmitted, feminizing microsporidia endosymbionts of amphipod crustaceans.</title>
        <authorList>
            <person name="Cormier A."/>
            <person name="Chebbi M.A."/>
            <person name="Giraud I."/>
            <person name="Wattier R."/>
            <person name="Teixeira M."/>
            <person name="Gilbert C."/>
            <person name="Rigaud T."/>
            <person name="Cordaux R."/>
        </authorList>
    </citation>
    <scope>NUCLEOTIDE SEQUENCE [LARGE SCALE GENOMIC DNA]</scope>
    <source>
        <strain evidence="3 4">Ou3-Ou53</strain>
    </source>
</reference>
<gene>
    <name evidence="3" type="ORF">NGRA_1772</name>
</gene>
<evidence type="ECO:0000256" key="2">
    <source>
        <dbReference type="SAM" id="Phobius"/>
    </source>
</evidence>
<comment type="caution">
    <text evidence="3">The sequence shown here is derived from an EMBL/GenBank/DDBJ whole genome shotgun (WGS) entry which is preliminary data.</text>
</comment>
<evidence type="ECO:0000313" key="4">
    <source>
        <dbReference type="Proteomes" id="UP000740883"/>
    </source>
</evidence>
<feature type="region of interest" description="Disordered" evidence="1">
    <location>
        <begin position="89"/>
        <end position="118"/>
    </location>
</feature>
<protein>
    <submittedName>
        <fullName evidence="3">Uncharacterized protein</fullName>
    </submittedName>
</protein>
<name>A0A9P6GY95_9MICR</name>